<dbReference type="AlphaFoldDB" id="A0A5C1NF12"/>
<dbReference type="KEGG" id="hbh:E4T21_09760"/>
<dbReference type="EMBL" id="CP038437">
    <property type="protein sequence ID" value="QEM81806.1"/>
    <property type="molecule type" value="Genomic_DNA"/>
</dbReference>
<sequence>MFRIETPRLRIRLFSSDDVAPLARIIGDPEVMKYSLHGVYDENATRQFMAWCHNCQAAHGYSPWAVEDKVSGELMGFSGIYPETVNGQEEAGLGYRFARHRWNRGFATEANLAVLEYVFTQRQVPTVIALIEPENAASVRVAEKTGFRDFVETRFENRNVRAYRISRDRWLETRQALE</sequence>
<dbReference type="Pfam" id="PF13302">
    <property type="entry name" value="Acetyltransf_3"/>
    <property type="match status" value="1"/>
</dbReference>
<feature type="domain" description="N-acetyltransferase" evidence="1">
    <location>
        <begin position="9"/>
        <end position="170"/>
    </location>
</feature>
<dbReference type="SUPFAM" id="SSF55729">
    <property type="entry name" value="Acyl-CoA N-acyltransferases (Nat)"/>
    <property type="match status" value="1"/>
</dbReference>
<dbReference type="OrthoDB" id="9801656at2"/>
<accession>A0A5C1NF12</accession>
<evidence type="ECO:0000313" key="2">
    <source>
        <dbReference type="EMBL" id="QEM81806.1"/>
    </source>
</evidence>
<evidence type="ECO:0000259" key="1">
    <source>
        <dbReference type="PROSITE" id="PS51186"/>
    </source>
</evidence>
<dbReference type="PANTHER" id="PTHR43792">
    <property type="entry name" value="GNAT FAMILY, PUTATIVE (AFU_ORTHOLOGUE AFUA_3G00765)-RELATED-RELATED"/>
    <property type="match status" value="1"/>
</dbReference>
<dbReference type="Proteomes" id="UP000324285">
    <property type="component" value="Chromosome"/>
</dbReference>
<reference evidence="2" key="1">
    <citation type="submission" date="2021-02" db="EMBL/GenBank/DDBJ databases">
        <title>Strain Y2R2, a novel species of the genus Halomonas.</title>
        <authorList>
            <person name="Huang H."/>
        </authorList>
    </citation>
    <scope>NUCLEOTIDE SEQUENCE</scope>
    <source>
        <strain evidence="2">Y2R2</strain>
    </source>
</reference>
<dbReference type="InterPro" id="IPR000182">
    <property type="entry name" value="GNAT_dom"/>
</dbReference>
<evidence type="ECO:0000313" key="3">
    <source>
        <dbReference type="Proteomes" id="UP000324285"/>
    </source>
</evidence>
<gene>
    <name evidence="2" type="ORF">E4T21_09760</name>
</gene>
<name>A0A5C1NF12_9GAMM</name>
<protein>
    <submittedName>
        <fullName evidence="2">GNAT family N-acetyltransferase</fullName>
    </submittedName>
</protein>
<dbReference type="InterPro" id="IPR016181">
    <property type="entry name" value="Acyl_CoA_acyltransferase"/>
</dbReference>
<dbReference type="Gene3D" id="3.40.630.30">
    <property type="match status" value="1"/>
</dbReference>
<proteinExistence type="predicted"/>
<organism evidence="2 3">
    <name type="scientific">Halomonas binhaiensis</name>
    <dbReference type="NCBI Taxonomy" id="2562282"/>
    <lineage>
        <taxon>Bacteria</taxon>
        <taxon>Pseudomonadati</taxon>
        <taxon>Pseudomonadota</taxon>
        <taxon>Gammaproteobacteria</taxon>
        <taxon>Oceanospirillales</taxon>
        <taxon>Halomonadaceae</taxon>
        <taxon>Halomonas</taxon>
    </lineage>
</organism>
<dbReference type="InterPro" id="IPR051531">
    <property type="entry name" value="N-acetyltransferase"/>
</dbReference>
<dbReference type="GO" id="GO:0016747">
    <property type="term" value="F:acyltransferase activity, transferring groups other than amino-acyl groups"/>
    <property type="evidence" value="ECO:0007669"/>
    <property type="project" value="InterPro"/>
</dbReference>
<dbReference type="PANTHER" id="PTHR43792:SF1">
    <property type="entry name" value="N-ACETYLTRANSFERASE DOMAIN-CONTAINING PROTEIN"/>
    <property type="match status" value="1"/>
</dbReference>
<dbReference type="RefSeq" id="WP_149284817.1">
    <property type="nucleotide sequence ID" value="NZ_CP038437.2"/>
</dbReference>
<dbReference type="PROSITE" id="PS51186">
    <property type="entry name" value="GNAT"/>
    <property type="match status" value="1"/>
</dbReference>
<keyword evidence="3" id="KW-1185">Reference proteome</keyword>